<dbReference type="AlphaFoldDB" id="A0A8J2PDF4"/>
<name>A0A8J2PDF4_9HEXA</name>
<comment type="caution">
    <text evidence="1">The sequence shown here is derived from an EMBL/GenBank/DDBJ whole genome shotgun (WGS) entry which is preliminary data.</text>
</comment>
<feature type="non-terminal residue" evidence="1">
    <location>
        <position position="1"/>
    </location>
</feature>
<dbReference type="Proteomes" id="UP000708208">
    <property type="component" value="Unassembled WGS sequence"/>
</dbReference>
<organism evidence="1 2">
    <name type="scientific">Allacma fusca</name>
    <dbReference type="NCBI Taxonomy" id="39272"/>
    <lineage>
        <taxon>Eukaryota</taxon>
        <taxon>Metazoa</taxon>
        <taxon>Ecdysozoa</taxon>
        <taxon>Arthropoda</taxon>
        <taxon>Hexapoda</taxon>
        <taxon>Collembola</taxon>
        <taxon>Symphypleona</taxon>
        <taxon>Sminthuridae</taxon>
        <taxon>Allacma</taxon>
    </lineage>
</organism>
<feature type="non-terminal residue" evidence="1">
    <location>
        <position position="141"/>
    </location>
</feature>
<sequence>ATSQNLEIIFDLPGSQSRSLETCHNETTSIASNFQIVDAIVQPEAMIQQVGNDNISLNWNSFSQEFKRFQRVLLNEIQDLKTEVAILKCAVIKQSTGDAIACPVSLPIKSEADLADVELLLQNVASSAKFFNWCETVGGRD</sequence>
<proteinExistence type="predicted"/>
<keyword evidence="2" id="KW-1185">Reference proteome</keyword>
<evidence type="ECO:0000313" key="1">
    <source>
        <dbReference type="EMBL" id="CAG7824787.1"/>
    </source>
</evidence>
<protein>
    <submittedName>
        <fullName evidence="1">Uncharacterized protein</fullName>
    </submittedName>
</protein>
<gene>
    <name evidence="1" type="ORF">AFUS01_LOCUS34928</name>
</gene>
<accession>A0A8J2PDF4</accession>
<evidence type="ECO:0000313" key="2">
    <source>
        <dbReference type="Proteomes" id="UP000708208"/>
    </source>
</evidence>
<dbReference type="OrthoDB" id="6776160at2759"/>
<dbReference type="EMBL" id="CAJVCH010534016">
    <property type="protein sequence ID" value="CAG7824787.1"/>
    <property type="molecule type" value="Genomic_DNA"/>
</dbReference>
<reference evidence="1" key="1">
    <citation type="submission" date="2021-06" db="EMBL/GenBank/DDBJ databases">
        <authorList>
            <person name="Hodson N. C."/>
            <person name="Mongue J. A."/>
            <person name="Jaron S. K."/>
        </authorList>
    </citation>
    <scope>NUCLEOTIDE SEQUENCE</scope>
</reference>